<dbReference type="eggNOG" id="KOG4262">
    <property type="taxonomic scope" value="Eukaryota"/>
</dbReference>
<proteinExistence type="inferred from homology"/>
<dbReference type="STRING" id="3659.A0A0A0LXR4"/>
<evidence type="ECO:0000256" key="5">
    <source>
        <dbReference type="ARBA" id="ARBA00023242"/>
    </source>
</evidence>
<keyword evidence="4" id="KW-0963">Cytoplasm</keyword>
<dbReference type="PROSITE" id="PS50012">
    <property type="entry name" value="RCC1_3"/>
    <property type="match status" value="1"/>
</dbReference>
<feature type="domain" description="Ints3-like C-terminal" evidence="9">
    <location>
        <begin position="742"/>
        <end position="932"/>
    </location>
</feature>
<feature type="region of interest" description="Disordered" evidence="7">
    <location>
        <begin position="1095"/>
        <end position="1143"/>
    </location>
</feature>
<dbReference type="InterPro" id="IPR019333">
    <property type="entry name" value="INTS3_N"/>
</dbReference>
<comment type="similarity">
    <text evidence="3">Belongs to the Integrator subunit 3 family.</text>
</comment>
<feature type="repeat" description="RCC1" evidence="6">
    <location>
        <begin position="1207"/>
        <end position="1258"/>
    </location>
</feature>
<dbReference type="OMA" id="FICCVHH"/>
<dbReference type="InterPro" id="IPR009091">
    <property type="entry name" value="RCC1/BLIP-II"/>
</dbReference>
<dbReference type="Gene3D" id="2.130.10.30">
    <property type="entry name" value="Regulator of chromosome condensation 1/beta-lactamase-inhibitor protein II"/>
    <property type="match status" value="2"/>
</dbReference>
<organism evidence="10 11">
    <name type="scientific">Cucumis sativus</name>
    <name type="common">Cucumber</name>
    <dbReference type="NCBI Taxonomy" id="3659"/>
    <lineage>
        <taxon>Eukaryota</taxon>
        <taxon>Viridiplantae</taxon>
        <taxon>Streptophyta</taxon>
        <taxon>Embryophyta</taxon>
        <taxon>Tracheophyta</taxon>
        <taxon>Spermatophyta</taxon>
        <taxon>Magnoliopsida</taxon>
        <taxon>eudicotyledons</taxon>
        <taxon>Gunneridae</taxon>
        <taxon>Pentapetalae</taxon>
        <taxon>rosids</taxon>
        <taxon>fabids</taxon>
        <taxon>Cucurbitales</taxon>
        <taxon>Cucurbitaceae</taxon>
        <taxon>Benincaseae</taxon>
        <taxon>Cucumis</taxon>
    </lineage>
</organism>
<keyword evidence="5" id="KW-0539">Nucleus</keyword>
<evidence type="ECO:0000256" key="4">
    <source>
        <dbReference type="ARBA" id="ARBA00022490"/>
    </source>
</evidence>
<dbReference type="Gramene" id="KGN66533">
    <property type="protein sequence ID" value="KGN66533"/>
    <property type="gene ID" value="Csa_1G627430"/>
</dbReference>
<dbReference type="SUPFAM" id="SSF50985">
    <property type="entry name" value="RCC1/BLIP-II"/>
    <property type="match status" value="1"/>
</dbReference>
<comment type="subcellular location">
    <subcellularLocation>
        <location evidence="2">Cytoplasm</location>
    </subcellularLocation>
    <subcellularLocation>
        <location evidence="1">Nucleus</location>
    </subcellularLocation>
</comment>
<dbReference type="GO" id="GO:0005737">
    <property type="term" value="C:cytoplasm"/>
    <property type="evidence" value="ECO:0000318"/>
    <property type="project" value="GO_Central"/>
</dbReference>
<dbReference type="GO" id="GO:0005634">
    <property type="term" value="C:nucleus"/>
    <property type="evidence" value="ECO:0007669"/>
    <property type="project" value="UniProtKB-SubCell"/>
</dbReference>
<evidence type="ECO:0000259" key="9">
    <source>
        <dbReference type="Pfam" id="PF24566"/>
    </source>
</evidence>
<dbReference type="Pfam" id="PF24566">
    <property type="entry name" value="HEAT_Ints3_C"/>
    <property type="match status" value="1"/>
</dbReference>
<reference evidence="10 11" key="4">
    <citation type="journal article" date="2011" name="BMC Genomics">
        <title>RNA-Seq improves annotation of protein-coding genes in the cucumber genome.</title>
        <authorList>
            <person name="Li Z."/>
            <person name="Zhang Z."/>
            <person name="Yan P."/>
            <person name="Huang S."/>
            <person name="Fei Z."/>
            <person name="Lin K."/>
        </authorList>
    </citation>
    <scope>NUCLEOTIDE SEQUENCE [LARGE SCALE GENOMIC DNA]</scope>
    <source>
        <strain evidence="11">cv. 9930</strain>
    </source>
</reference>
<evidence type="ECO:0000256" key="7">
    <source>
        <dbReference type="SAM" id="MobiDB-lite"/>
    </source>
</evidence>
<dbReference type="Pfam" id="PF00415">
    <property type="entry name" value="RCC1"/>
    <property type="match status" value="1"/>
</dbReference>
<evidence type="ECO:0000259" key="8">
    <source>
        <dbReference type="Pfam" id="PF10189"/>
    </source>
</evidence>
<evidence type="ECO:0000313" key="11">
    <source>
        <dbReference type="Proteomes" id="UP000029981"/>
    </source>
</evidence>
<keyword evidence="11" id="KW-1185">Reference proteome</keyword>
<evidence type="ECO:0000313" key="10">
    <source>
        <dbReference type="EMBL" id="KGN66533.1"/>
    </source>
</evidence>
<feature type="compositionally biased region" description="Basic and acidic residues" evidence="7">
    <location>
        <begin position="1127"/>
        <end position="1136"/>
    </location>
</feature>
<evidence type="ECO:0000256" key="6">
    <source>
        <dbReference type="PROSITE-ProRule" id="PRU00235"/>
    </source>
</evidence>
<evidence type="ECO:0000256" key="3">
    <source>
        <dbReference type="ARBA" id="ARBA00006130"/>
    </source>
</evidence>
<dbReference type="InterPro" id="IPR000408">
    <property type="entry name" value="Reg_chr_condens"/>
</dbReference>
<dbReference type="InterPro" id="IPR045334">
    <property type="entry name" value="INTS3"/>
</dbReference>
<evidence type="ECO:0000256" key="1">
    <source>
        <dbReference type="ARBA" id="ARBA00004123"/>
    </source>
</evidence>
<dbReference type="Pfam" id="PF10189">
    <property type="entry name" value="Ints3_N"/>
    <property type="match status" value="1"/>
</dbReference>
<dbReference type="PANTHER" id="PTHR13587">
    <property type="entry name" value="INTEGRATOR COMPLEX SUBUNIT 3"/>
    <property type="match status" value="1"/>
</dbReference>
<dbReference type="PANTHER" id="PTHR13587:SF7">
    <property type="entry name" value="INTEGRATOR COMPLEX SUBUNIT 3"/>
    <property type="match status" value="1"/>
</dbReference>
<reference evidence="10 11" key="2">
    <citation type="journal article" date="2009" name="PLoS ONE">
        <title>An integrated genetic and cytogenetic map of the cucumber genome.</title>
        <authorList>
            <person name="Ren Y."/>
            <person name="Zhang Z."/>
            <person name="Liu J."/>
            <person name="Staub J.E."/>
            <person name="Han Y."/>
            <person name="Cheng Z."/>
            <person name="Li X."/>
            <person name="Lu J."/>
            <person name="Miao H."/>
            <person name="Kang H."/>
            <person name="Xie B."/>
            <person name="Gu X."/>
            <person name="Wang X."/>
            <person name="Du Y."/>
            <person name="Jin W."/>
            <person name="Huang S."/>
        </authorList>
    </citation>
    <scope>NUCLEOTIDE SEQUENCE [LARGE SCALE GENOMIC DNA]</scope>
    <source>
        <strain evidence="11">cv. 9930</strain>
    </source>
</reference>
<protein>
    <submittedName>
        <fullName evidence="10">Uncharacterized protein</fullName>
    </submittedName>
</protein>
<evidence type="ECO:0000256" key="2">
    <source>
        <dbReference type="ARBA" id="ARBA00004496"/>
    </source>
</evidence>
<feature type="compositionally biased region" description="Polar residues" evidence="7">
    <location>
        <begin position="1103"/>
        <end position="1126"/>
    </location>
</feature>
<dbReference type="Proteomes" id="UP000029981">
    <property type="component" value="Chromosome 1"/>
</dbReference>
<dbReference type="InterPro" id="IPR056518">
    <property type="entry name" value="HEAT_Ints3_C"/>
</dbReference>
<name>A0A0A0LXR4_CUCSA</name>
<feature type="domain" description="Integrator complex subunit 3 N-terminal" evidence="8">
    <location>
        <begin position="44"/>
        <end position="454"/>
    </location>
</feature>
<reference evidence="10 11" key="1">
    <citation type="journal article" date="2009" name="Nat. Genet.">
        <title>The genome of the cucumber, Cucumis sativus L.</title>
        <authorList>
            <person name="Huang S."/>
            <person name="Li R."/>
            <person name="Zhang Z."/>
            <person name="Li L."/>
            <person name="Gu X."/>
            <person name="Fan W."/>
            <person name="Lucas W.J."/>
            <person name="Wang X."/>
            <person name="Xie B."/>
            <person name="Ni P."/>
            <person name="Ren Y."/>
            <person name="Zhu H."/>
            <person name="Li J."/>
            <person name="Lin K."/>
            <person name="Jin W."/>
            <person name="Fei Z."/>
            <person name="Li G."/>
            <person name="Staub J."/>
            <person name="Kilian A."/>
            <person name="van der Vossen E.A."/>
            <person name="Wu Y."/>
            <person name="Guo J."/>
            <person name="He J."/>
            <person name="Jia Z."/>
            <person name="Ren Y."/>
            <person name="Tian G."/>
            <person name="Lu Y."/>
            <person name="Ruan J."/>
            <person name="Qian W."/>
            <person name="Wang M."/>
            <person name="Huang Q."/>
            <person name="Li B."/>
            <person name="Xuan Z."/>
            <person name="Cao J."/>
            <person name="Asan"/>
            <person name="Wu Z."/>
            <person name="Zhang J."/>
            <person name="Cai Q."/>
            <person name="Bai Y."/>
            <person name="Zhao B."/>
            <person name="Han Y."/>
            <person name="Li Y."/>
            <person name="Li X."/>
            <person name="Wang S."/>
            <person name="Shi Q."/>
            <person name="Liu S."/>
            <person name="Cho W.K."/>
            <person name="Kim J.Y."/>
            <person name="Xu Y."/>
            <person name="Heller-Uszynska K."/>
            <person name="Miao H."/>
            <person name="Cheng Z."/>
            <person name="Zhang S."/>
            <person name="Wu J."/>
            <person name="Yang Y."/>
            <person name="Kang H."/>
            <person name="Li M."/>
            <person name="Liang H."/>
            <person name="Ren X."/>
            <person name="Shi Z."/>
            <person name="Wen M."/>
            <person name="Jian M."/>
            <person name="Yang H."/>
            <person name="Zhang G."/>
            <person name="Yang Z."/>
            <person name="Chen R."/>
            <person name="Liu S."/>
            <person name="Li J."/>
            <person name="Ma L."/>
            <person name="Liu H."/>
            <person name="Zhou Y."/>
            <person name="Zhao J."/>
            <person name="Fang X."/>
            <person name="Li G."/>
            <person name="Fang L."/>
            <person name="Li Y."/>
            <person name="Liu D."/>
            <person name="Zheng H."/>
            <person name="Zhang Y."/>
            <person name="Qin N."/>
            <person name="Li Z."/>
            <person name="Yang G."/>
            <person name="Yang S."/>
            <person name="Bolund L."/>
            <person name="Kristiansen K."/>
            <person name="Zheng H."/>
            <person name="Li S."/>
            <person name="Zhang X."/>
            <person name="Yang H."/>
            <person name="Wang J."/>
            <person name="Sun R."/>
            <person name="Zhang B."/>
            <person name="Jiang S."/>
            <person name="Wang J."/>
            <person name="Du Y."/>
            <person name="Li S."/>
        </authorList>
    </citation>
    <scope>NUCLEOTIDE SEQUENCE [LARGE SCALE GENOMIC DNA]</scope>
    <source>
        <strain evidence="11">cv. 9930</strain>
    </source>
</reference>
<gene>
    <name evidence="10" type="ORF">Csa_1G627430</name>
</gene>
<sequence length="1367" mass="153845">MVSKLIHVAAYEAENHFEVSLRQAFELLEPKLRPPFCLKIPDPQEYKELNWAILYGILCEPHLGKTHIKHLHAIVTDGYGLICYLLRKVVNELYLKLIDGAKCQIFMVTKEMIKVCAVGVDAVLISLLRQIVGGDFGEGNLWLCFELTSLLLNSWSYLLEELPEVMPSALYTFLRLLADHCRFSDEKLGPLKQLEIAFCIKVIREQFHFCLKIGRDFIRLLQDLVYVPEFRDVWKDLLINPSNFRSPGFSDISNFYHTRTSSRYFLLRISPEMEAQLRFLMTNVKLGSQNRYQIWFAKKFLHGPESETIISDIVRFICCAHHPPNEVIQSDIIPRWAVIGWLLTCCRKNYIKANVKLALFYDWLFFDDKTDKIMNIEPAMLLMVFSIPRYIDIVHTLLEFLFLLVDNYDVQRKDKIALGVSSAFSALIEKGVISSLDNLISFGGISPLLRDRLRVLSSCKKFQVSNEVQLFVPDHSAKPLPSLTKSCAGMIDSESHPSCIVGNADSTSVGVSVPIVEDASASYHSFATNVQQCDKIEILVKNLGEVTRKSYKMGLKTLEELLVLFLSLDDNAQDSSTIFCPEILSSRILNTYNSSGHKLFCALELPPNGPSYDDEIESATALIIRTFIFHHEKNILQLLLFCSRNGLPVGARLLSYVTRLAYEANKAGLTENVEFENSEKAEMDSNTQLLLFHVNGYFSFRNGMGEYPQETVLSFSGINKEEIAKLVTNAFSAYRCFLAYLKDILHKDADVSLTKVFYRDLMSCVEWNARRVKFLFHCIFDLLSDLCLCKEEIVKLLVTLLDDTDLVNMQFEIIAKKFCVFGKDIKSIFLLVKSSLNWGCLEQRKLWGLIRSELVVSQVRVENIVSKLFCLGVLDASKHAIAIEGLLNLCCYSAPSPEFVEAIMLIPNDAFHGFSAAVLASWVVSNESMLFQSLVDFSGKLGKMNESEVVMKLRKWRFGSISTIAFVQMVHTISDLFSLFYAEEKIAKSDPWETTENESMWWYPDVIDQILEFLVLGRISLSGYQVGRVYFDMILGERGEEHIKLSHVSRIISAQRTIRKDKDETEVWFSGLKALISLLKALISHIRNRKWRTESWNDGMPSEVNSPRTFTQRSSPLHSPLSSNESVQKEGGEHIRLHSPYRSPSKYGLDKALSDISSGGSDSMHGHMKAVPMDAFRGSLSSAVSSSSQGSGNDGGVLGGGTLRVGSEFFSWGEEYGGRLGHGGESDAHHPKLIDALSNLKIELVACGECHTCAVTLSNDLYTWGDGTYNSVLGHGNDVSHWIPRRVTALVICAGKLFTFGALGHRDRDSISISKEVESLKGLRTARAACGVWHTIAVLEVIMGNPNSNNNSLGKLFTWGRIGTKVG</sequence>
<accession>A0A0A0LXR4</accession>
<reference evidence="10 11" key="3">
    <citation type="journal article" date="2010" name="BMC Genomics">
        <title>Transcriptome sequencing and comparative analysis of cucumber flowers with different sex types.</title>
        <authorList>
            <person name="Guo S."/>
            <person name="Zheng Y."/>
            <person name="Joung J.G."/>
            <person name="Liu S."/>
            <person name="Zhang Z."/>
            <person name="Crasta O.R."/>
            <person name="Sobral B.W."/>
            <person name="Xu Y."/>
            <person name="Huang S."/>
            <person name="Fei Z."/>
        </authorList>
    </citation>
    <scope>NUCLEOTIDE SEQUENCE [LARGE SCALE GENOMIC DNA]</scope>
    <source>
        <strain evidence="11">cv. 9930</strain>
    </source>
</reference>
<dbReference type="EMBL" id="CM002922">
    <property type="protein sequence ID" value="KGN66533.1"/>
    <property type="molecule type" value="Genomic_DNA"/>
</dbReference>